<evidence type="ECO:0000256" key="1">
    <source>
        <dbReference type="SAM" id="Phobius"/>
    </source>
</evidence>
<evidence type="ECO:0000313" key="3">
    <source>
        <dbReference type="Proteomes" id="UP001279642"/>
    </source>
</evidence>
<keyword evidence="1" id="KW-0812">Transmembrane</keyword>
<keyword evidence="3" id="KW-1185">Reference proteome</keyword>
<dbReference type="Gene3D" id="1.20.1300.10">
    <property type="entry name" value="Fumarate reductase/succinate dehydrogenase, transmembrane subunit"/>
    <property type="match status" value="1"/>
</dbReference>
<dbReference type="InterPro" id="IPR034804">
    <property type="entry name" value="SQR/QFR_C/D"/>
</dbReference>
<reference evidence="2 3" key="1">
    <citation type="journal article" date="2016" name="Antonie Van Leeuwenhoek">
        <title>Dongia soli sp. nov., isolated from soil from Dokdo, Korea.</title>
        <authorList>
            <person name="Kim D.U."/>
            <person name="Lee H."/>
            <person name="Kim H."/>
            <person name="Kim S.G."/>
            <person name="Ka J.O."/>
        </authorList>
    </citation>
    <scope>NUCLEOTIDE SEQUENCE [LARGE SCALE GENOMIC DNA]</scope>
    <source>
        <strain evidence="2 3">D78</strain>
    </source>
</reference>
<feature type="transmembrane region" description="Helical" evidence="1">
    <location>
        <begin position="52"/>
        <end position="73"/>
    </location>
</feature>
<sequence length="351" mass="38163">MSLTVCSRTGGAMARLPMLLPPLAALLYPFALEGFNASVSHIVASDASILSWFTAAASLALAFASSLISMLVAMSFSEIRRPSVVQLYAKRTALFAIAAPTLFTFVGVVLTMLHDPVPDTYLWVACWMTAFLLLLRPDNGAPASISPRSIPAFLRIAHGVAALTLIMVFLALHLTNHLMFPAGQETYDAVMKVFRHVYRNNILQPLVVALVLFQVCSGLFFVWRLTAAPSDRFRTFQIGSGVYLAFYVVGHMDSVFIFARTYLGIDTGWGFATGAPTGLVNDSWNIRLVPHYWLGVFFVLAHLAAGARGVMIAHGLSKEFADRFMVGGTIVAGLVATVIMLGMCGMRIQFT</sequence>
<accession>A0ABU5EDR5</accession>
<keyword evidence="1" id="KW-1133">Transmembrane helix</keyword>
<comment type="caution">
    <text evidence="2">The sequence shown here is derived from an EMBL/GenBank/DDBJ whole genome shotgun (WGS) entry which is preliminary data.</text>
</comment>
<protein>
    <submittedName>
        <fullName evidence="2">Uncharacterized protein</fullName>
    </submittedName>
</protein>
<gene>
    <name evidence="2" type="ORF">SMD27_12120</name>
</gene>
<proteinExistence type="predicted"/>
<feature type="transmembrane region" description="Helical" evidence="1">
    <location>
        <begin position="93"/>
        <end position="114"/>
    </location>
</feature>
<feature type="transmembrane region" description="Helical" evidence="1">
    <location>
        <begin position="202"/>
        <end position="223"/>
    </location>
</feature>
<evidence type="ECO:0000313" key="2">
    <source>
        <dbReference type="EMBL" id="MDY0883593.1"/>
    </source>
</evidence>
<organism evidence="2 3">
    <name type="scientific">Dongia soli</name>
    <dbReference type="NCBI Taxonomy" id="600628"/>
    <lineage>
        <taxon>Bacteria</taxon>
        <taxon>Pseudomonadati</taxon>
        <taxon>Pseudomonadota</taxon>
        <taxon>Alphaproteobacteria</taxon>
        <taxon>Rhodospirillales</taxon>
        <taxon>Dongiaceae</taxon>
        <taxon>Dongia</taxon>
    </lineage>
</organism>
<name>A0ABU5EDR5_9PROT</name>
<feature type="transmembrane region" description="Helical" evidence="1">
    <location>
        <begin position="292"/>
        <end position="312"/>
    </location>
</feature>
<keyword evidence="1" id="KW-0472">Membrane</keyword>
<dbReference type="RefSeq" id="WP_320508623.1">
    <property type="nucleotide sequence ID" value="NZ_JAXCLW010000002.1"/>
</dbReference>
<dbReference type="EMBL" id="JAXCLW010000002">
    <property type="protein sequence ID" value="MDY0883593.1"/>
    <property type="molecule type" value="Genomic_DNA"/>
</dbReference>
<feature type="transmembrane region" description="Helical" evidence="1">
    <location>
        <begin position="12"/>
        <end position="32"/>
    </location>
</feature>
<feature type="transmembrane region" description="Helical" evidence="1">
    <location>
        <begin position="120"/>
        <end position="135"/>
    </location>
</feature>
<dbReference type="Proteomes" id="UP001279642">
    <property type="component" value="Unassembled WGS sequence"/>
</dbReference>
<feature type="transmembrane region" description="Helical" evidence="1">
    <location>
        <begin position="244"/>
        <end position="263"/>
    </location>
</feature>
<feature type="transmembrane region" description="Helical" evidence="1">
    <location>
        <begin position="156"/>
        <end position="174"/>
    </location>
</feature>
<dbReference type="SUPFAM" id="SSF81343">
    <property type="entry name" value="Fumarate reductase respiratory complex transmembrane subunits"/>
    <property type="match status" value="1"/>
</dbReference>
<feature type="transmembrane region" description="Helical" evidence="1">
    <location>
        <begin position="324"/>
        <end position="348"/>
    </location>
</feature>